<name>X0WSI7_9ZZZZ</name>
<evidence type="ECO:0008006" key="7">
    <source>
        <dbReference type="Google" id="ProtNLM"/>
    </source>
</evidence>
<keyword evidence="4" id="KW-0411">Iron-sulfur</keyword>
<dbReference type="PANTHER" id="PTHR43342:SF1">
    <property type="entry name" value="BIFURCATING [FEFE] HYDROGENASE GAMMA SUBUNIT"/>
    <property type="match status" value="1"/>
</dbReference>
<dbReference type="FunFam" id="3.40.30.10:FF:000015">
    <property type="entry name" value="NADH-quinone oxidoreductase subunit E"/>
    <property type="match status" value="1"/>
</dbReference>
<dbReference type="PIRSF" id="PIRSF000216">
    <property type="entry name" value="NADH_DH_24kDa"/>
    <property type="match status" value="1"/>
</dbReference>
<comment type="cofactor">
    <cofactor evidence="5">
        <name>[2Fe-2S] cluster</name>
        <dbReference type="ChEBI" id="CHEBI:190135"/>
    </cofactor>
</comment>
<dbReference type="InterPro" id="IPR042128">
    <property type="entry name" value="NuoE_dom"/>
</dbReference>
<evidence type="ECO:0000256" key="4">
    <source>
        <dbReference type="ARBA" id="ARBA00023014"/>
    </source>
</evidence>
<dbReference type="GO" id="GO:0016491">
    <property type="term" value="F:oxidoreductase activity"/>
    <property type="evidence" value="ECO:0007669"/>
    <property type="project" value="InterPro"/>
</dbReference>
<proteinExistence type="predicted"/>
<evidence type="ECO:0000313" key="6">
    <source>
        <dbReference type="EMBL" id="GAG33919.1"/>
    </source>
</evidence>
<dbReference type="PANTHER" id="PTHR43342">
    <property type="entry name" value="NADH-QUINONE OXIDOREDUCTASE, E SUBUNIT"/>
    <property type="match status" value="1"/>
</dbReference>
<comment type="caution">
    <text evidence="6">The sequence shown here is derived from an EMBL/GenBank/DDBJ whole genome shotgun (WGS) entry which is preliminary data.</text>
</comment>
<dbReference type="InterPro" id="IPR036249">
    <property type="entry name" value="Thioredoxin-like_sf"/>
</dbReference>
<dbReference type="AlphaFoldDB" id="X0WSI7"/>
<keyword evidence="2" id="KW-0479">Metal-binding</keyword>
<dbReference type="EMBL" id="BARS01044227">
    <property type="protein sequence ID" value="GAG33919.1"/>
    <property type="molecule type" value="Genomic_DNA"/>
</dbReference>
<dbReference type="GO" id="GO:0046872">
    <property type="term" value="F:metal ion binding"/>
    <property type="evidence" value="ECO:0007669"/>
    <property type="project" value="UniProtKB-KW"/>
</dbReference>
<accession>X0WSI7</accession>
<feature type="non-terminal residue" evidence="6">
    <location>
        <position position="1"/>
    </location>
</feature>
<dbReference type="Gene3D" id="3.40.30.10">
    <property type="entry name" value="Glutaredoxin"/>
    <property type="match status" value="1"/>
</dbReference>
<evidence type="ECO:0000256" key="1">
    <source>
        <dbReference type="ARBA" id="ARBA00022714"/>
    </source>
</evidence>
<keyword evidence="1" id="KW-0001">2Fe-2S</keyword>
<keyword evidence="3" id="KW-0408">Iron</keyword>
<evidence type="ECO:0000256" key="3">
    <source>
        <dbReference type="ARBA" id="ARBA00023004"/>
    </source>
</evidence>
<gene>
    <name evidence="6" type="ORF">S01H1_66857</name>
</gene>
<dbReference type="GO" id="GO:0051537">
    <property type="term" value="F:2 iron, 2 sulfur cluster binding"/>
    <property type="evidence" value="ECO:0007669"/>
    <property type="project" value="UniProtKB-KW"/>
</dbReference>
<reference evidence="6" key="1">
    <citation type="journal article" date="2014" name="Front. Microbiol.">
        <title>High frequency of phylogenetically diverse reductive dehalogenase-homologous genes in deep subseafloor sedimentary metagenomes.</title>
        <authorList>
            <person name="Kawai M."/>
            <person name="Futagami T."/>
            <person name="Toyoda A."/>
            <person name="Takaki Y."/>
            <person name="Nishi S."/>
            <person name="Hori S."/>
            <person name="Arai W."/>
            <person name="Tsubouchi T."/>
            <person name="Morono Y."/>
            <person name="Uchiyama I."/>
            <person name="Ito T."/>
            <person name="Fujiyama A."/>
            <person name="Inagaki F."/>
            <person name="Takami H."/>
        </authorList>
    </citation>
    <scope>NUCLEOTIDE SEQUENCE</scope>
    <source>
        <strain evidence="6">Expedition CK06-06</strain>
    </source>
</reference>
<evidence type="ECO:0000256" key="5">
    <source>
        <dbReference type="ARBA" id="ARBA00034078"/>
    </source>
</evidence>
<organism evidence="6">
    <name type="scientific">marine sediment metagenome</name>
    <dbReference type="NCBI Taxonomy" id="412755"/>
    <lineage>
        <taxon>unclassified sequences</taxon>
        <taxon>metagenomes</taxon>
        <taxon>ecological metagenomes</taxon>
    </lineage>
</organism>
<dbReference type="InterPro" id="IPR028431">
    <property type="entry name" value="NADP_DH_HndA-like"/>
</dbReference>
<sequence length="115" mass="12388">GRSLVDVYGVATFYRSFSLKPRGKHLICACLGTACHVRGAPRVVEEFERQLGIKSGETTADKEFTLETVNCLGACALGPIVVADNHYFSKVNTAKVKHILEKVRAGLPPAEESAA</sequence>
<dbReference type="PROSITE" id="PS01099">
    <property type="entry name" value="COMPLEX1_24K"/>
    <property type="match status" value="1"/>
</dbReference>
<dbReference type="Pfam" id="PF01257">
    <property type="entry name" value="2Fe-2S_thioredx"/>
    <property type="match status" value="1"/>
</dbReference>
<protein>
    <recommendedName>
        <fullName evidence="7">NAD(P)H-dependent oxidoreductase subunit E</fullName>
    </recommendedName>
</protein>
<dbReference type="CDD" id="cd03064">
    <property type="entry name" value="TRX_Fd_NuoE"/>
    <property type="match status" value="1"/>
</dbReference>
<dbReference type="SUPFAM" id="SSF52833">
    <property type="entry name" value="Thioredoxin-like"/>
    <property type="match status" value="1"/>
</dbReference>
<evidence type="ECO:0000256" key="2">
    <source>
        <dbReference type="ARBA" id="ARBA00022723"/>
    </source>
</evidence>
<dbReference type="InterPro" id="IPR002023">
    <property type="entry name" value="NuoE-like"/>
</dbReference>